<evidence type="ECO:0000313" key="1">
    <source>
        <dbReference type="EMBL" id="MDX5929730.1"/>
    </source>
</evidence>
<dbReference type="Proteomes" id="UP001279553">
    <property type="component" value="Unassembled WGS sequence"/>
</dbReference>
<comment type="caution">
    <text evidence="1">The sequence shown here is derived from an EMBL/GenBank/DDBJ whole genome shotgun (WGS) entry which is preliminary data.</text>
</comment>
<gene>
    <name evidence="1" type="ORF">SIL87_02980</name>
</gene>
<accession>A0AAW9DLZ6</accession>
<dbReference type="RefSeq" id="WP_319612744.1">
    <property type="nucleotide sequence ID" value="NZ_JAWXYB010000018.1"/>
</dbReference>
<evidence type="ECO:0000313" key="2">
    <source>
        <dbReference type="Proteomes" id="UP001279553"/>
    </source>
</evidence>
<proteinExistence type="predicted"/>
<keyword evidence="2" id="KW-1185">Reference proteome</keyword>
<organism evidence="1 2">
    <name type="scientific">Acidiphilium acidophilum</name>
    <name type="common">Thiobacillus acidophilus</name>
    <dbReference type="NCBI Taxonomy" id="76588"/>
    <lineage>
        <taxon>Bacteria</taxon>
        <taxon>Pseudomonadati</taxon>
        <taxon>Pseudomonadota</taxon>
        <taxon>Alphaproteobacteria</taxon>
        <taxon>Acetobacterales</taxon>
        <taxon>Acidocellaceae</taxon>
        <taxon>Acidiphilium</taxon>
    </lineage>
</organism>
<sequence>MIPPTRRNGNAEFLDDLIAQSCATKGGHLWINPSQWTLYVSWGRTISGYDLDAMKARVLAIGGAVIDVRHADPDQVLHLAFSGPMIAVGEDPRFILCDALSYDSLEIIAARYRSAGADIHNIRDPQEAGDATLSLPA</sequence>
<name>A0AAW9DLZ6_ACIAO</name>
<dbReference type="AlphaFoldDB" id="A0AAW9DLZ6"/>
<reference evidence="1 2" key="1">
    <citation type="submission" date="2023-11" db="EMBL/GenBank/DDBJ databases">
        <title>MicrobeMod: A computational toolkit for identifying prokaryotic methylation and restriction-modification with nanopore sequencing.</title>
        <authorList>
            <person name="Crits-Christoph A."/>
            <person name="Kang S.C."/>
            <person name="Lee H."/>
            <person name="Ostrov N."/>
        </authorList>
    </citation>
    <scope>NUCLEOTIDE SEQUENCE [LARGE SCALE GENOMIC DNA]</scope>
    <source>
        <strain evidence="1 2">DSMZ 700</strain>
    </source>
</reference>
<dbReference type="EMBL" id="JAWXYB010000018">
    <property type="protein sequence ID" value="MDX5929730.1"/>
    <property type="molecule type" value="Genomic_DNA"/>
</dbReference>
<protein>
    <submittedName>
        <fullName evidence="1">Uncharacterized protein</fullName>
    </submittedName>
</protein>